<dbReference type="AlphaFoldDB" id="A0A0F3HCU7"/>
<dbReference type="SUPFAM" id="SSF50814">
    <property type="entry name" value="Lipocalins"/>
    <property type="match status" value="1"/>
</dbReference>
<dbReference type="EMBL" id="JYOV01000017">
    <property type="protein sequence ID" value="KJU91950.1"/>
    <property type="molecule type" value="Genomic_DNA"/>
</dbReference>
<evidence type="ECO:0000313" key="2">
    <source>
        <dbReference type="Proteomes" id="UP000033405"/>
    </source>
</evidence>
<dbReference type="InterPro" id="IPR015231">
    <property type="entry name" value="DUF1934"/>
</dbReference>
<dbReference type="Pfam" id="PF09148">
    <property type="entry name" value="DUF1934"/>
    <property type="match status" value="1"/>
</dbReference>
<accession>A0A0F3HCU7</accession>
<organism evidence="1 2">
    <name type="scientific">Streptococcus infantis</name>
    <dbReference type="NCBI Taxonomy" id="68892"/>
    <lineage>
        <taxon>Bacteria</taxon>
        <taxon>Bacillati</taxon>
        <taxon>Bacillota</taxon>
        <taxon>Bacilli</taxon>
        <taxon>Lactobacillales</taxon>
        <taxon>Streptococcaceae</taxon>
        <taxon>Streptococcus</taxon>
    </lineage>
</organism>
<name>A0A0F3HCU7_9STRE</name>
<sequence length="125" mass="15018">MKIRMRNTIQFDEQLEVIDQLYDVELREKGDFSYLLFYNEEKEKVVLKFNDTELVMSRFSNPKTIMRFLKEADSLAYIPTPMGMQEFIIQTSHYQVEQQKIELAYQLQNKEGTPFANYRLEITWG</sequence>
<evidence type="ECO:0008006" key="3">
    <source>
        <dbReference type="Google" id="ProtNLM"/>
    </source>
</evidence>
<dbReference type="Proteomes" id="UP000033405">
    <property type="component" value="Unassembled WGS sequence"/>
</dbReference>
<gene>
    <name evidence="1" type="ORF">TZ96_01366</name>
</gene>
<comment type="caution">
    <text evidence="1">The sequence shown here is derived from an EMBL/GenBank/DDBJ whole genome shotgun (WGS) entry which is preliminary data.</text>
</comment>
<protein>
    <recommendedName>
        <fullName evidence="3">50S ribosomal protein L19</fullName>
    </recommendedName>
</protein>
<evidence type="ECO:0000313" key="1">
    <source>
        <dbReference type="EMBL" id="KJU91950.1"/>
    </source>
</evidence>
<proteinExistence type="predicted"/>
<dbReference type="RefSeq" id="WP_142322033.1">
    <property type="nucleotide sequence ID" value="NZ_JYOV01000017.1"/>
</dbReference>
<dbReference type="PATRIC" id="fig|28037.218.peg.1323"/>
<dbReference type="Gene3D" id="2.40.128.20">
    <property type="match status" value="1"/>
</dbReference>
<dbReference type="InterPro" id="IPR012674">
    <property type="entry name" value="Calycin"/>
</dbReference>
<reference evidence="1 2" key="1">
    <citation type="submission" date="2015-02" db="EMBL/GenBank/DDBJ databases">
        <title>Evolution of amylase-binding proteins of oral streptococcal species.</title>
        <authorList>
            <person name="Haase E.M."/>
        </authorList>
    </citation>
    <scope>NUCLEOTIDE SEQUENCE [LARGE SCALE GENOMIC DNA]</scope>
    <source>
        <strain evidence="1 2">UC6950A</strain>
    </source>
</reference>